<accession>A0A915E9Z0</accession>
<dbReference type="Proteomes" id="UP000887574">
    <property type="component" value="Unplaced"/>
</dbReference>
<dbReference type="GO" id="GO:0006099">
    <property type="term" value="P:tricarboxylic acid cycle"/>
    <property type="evidence" value="ECO:0007669"/>
    <property type="project" value="TreeGrafter"/>
</dbReference>
<dbReference type="InterPro" id="IPR002020">
    <property type="entry name" value="Citrate_synthase"/>
</dbReference>
<evidence type="ECO:0000313" key="2">
    <source>
        <dbReference type="Proteomes" id="UP000887574"/>
    </source>
</evidence>
<dbReference type="SUPFAM" id="SSF48256">
    <property type="entry name" value="Citrate synthase"/>
    <property type="match status" value="1"/>
</dbReference>
<organism evidence="2 3">
    <name type="scientific">Ditylenchus dipsaci</name>
    <dbReference type="NCBI Taxonomy" id="166011"/>
    <lineage>
        <taxon>Eukaryota</taxon>
        <taxon>Metazoa</taxon>
        <taxon>Ecdysozoa</taxon>
        <taxon>Nematoda</taxon>
        <taxon>Chromadorea</taxon>
        <taxon>Rhabditida</taxon>
        <taxon>Tylenchina</taxon>
        <taxon>Tylenchomorpha</taxon>
        <taxon>Sphaerularioidea</taxon>
        <taxon>Anguinidae</taxon>
        <taxon>Anguininae</taxon>
        <taxon>Ditylenchus</taxon>
    </lineage>
</organism>
<dbReference type="GO" id="GO:0005975">
    <property type="term" value="P:carbohydrate metabolic process"/>
    <property type="evidence" value="ECO:0007669"/>
    <property type="project" value="TreeGrafter"/>
</dbReference>
<dbReference type="PANTHER" id="PTHR11739">
    <property type="entry name" value="CITRATE SYNTHASE"/>
    <property type="match status" value="1"/>
</dbReference>
<dbReference type="AlphaFoldDB" id="A0A915E9Z0"/>
<evidence type="ECO:0000313" key="3">
    <source>
        <dbReference type="WBParaSite" id="jg4109"/>
    </source>
</evidence>
<dbReference type="WBParaSite" id="jg4109">
    <property type="protein sequence ID" value="jg4109"/>
    <property type="gene ID" value="jg4109"/>
</dbReference>
<dbReference type="PANTHER" id="PTHR11739:SF8">
    <property type="entry name" value="CITRATE SYNTHASE, MITOCHONDRIAL"/>
    <property type="match status" value="1"/>
</dbReference>
<keyword evidence="2" id="KW-1185">Reference proteome</keyword>
<protein>
    <submittedName>
        <fullName evidence="3">Citrate synthase</fullName>
    </submittedName>
</protein>
<dbReference type="InterPro" id="IPR036969">
    <property type="entry name" value="Citrate_synthase_sf"/>
</dbReference>
<dbReference type="InterPro" id="IPR016142">
    <property type="entry name" value="Citrate_synth-like_lrg_a-sub"/>
</dbReference>
<feature type="compositionally biased region" description="Polar residues" evidence="1">
    <location>
        <begin position="72"/>
        <end position="88"/>
    </location>
</feature>
<proteinExistence type="predicted"/>
<dbReference type="Gene3D" id="1.10.580.10">
    <property type="entry name" value="Citrate Synthase, domain 1"/>
    <property type="match status" value="1"/>
</dbReference>
<name>A0A915E9Z0_9BILA</name>
<sequence length="124" mass="13940">MMPKPSQLEGKTSVLDPEEGIRFRGYTISECQKLLQKPLPEAIWWLLTTGDIPSKLDELVDQMVPELRESNQSKSSASSTPHGLSTAISDHFYTRRGVTNRAVHSMLSLQSFPMPTPLNNQRET</sequence>
<dbReference type="GO" id="GO:0046912">
    <property type="term" value="F:acyltransferase activity, acyl groups converted into alkyl on transfer"/>
    <property type="evidence" value="ECO:0007669"/>
    <property type="project" value="InterPro"/>
</dbReference>
<reference evidence="3" key="1">
    <citation type="submission" date="2022-11" db="UniProtKB">
        <authorList>
            <consortium name="WormBaseParasite"/>
        </authorList>
    </citation>
    <scope>IDENTIFICATION</scope>
</reference>
<dbReference type="GO" id="GO:0005759">
    <property type="term" value="C:mitochondrial matrix"/>
    <property type="evidence" value="ECO:0007669"/>
    <property type="project" value="TreeGrafter"/>
</dbReference>
<evidence type="ECO:0000256" key="1">
    <source>
        <dbReference type="SAM" id="MobiDB-lite"/>
    </source>
</evidence>
<feature type="region of interest" description="Disordered" evidence="1">
    <location>
        <begin position="65"/>
        <end position="90"/>
    </location>
</feature>